<dbReference type="EMBL" id="KK107406">
    <property type="protein sequence ID" value="EZA51191.1"/>
    <property type="molecule type" value="Genomic_DNA"/>
</dbReference>
<keyword evidence="3" id="KW-1185">Reference proteome</keyword>
<evidence type="ECO:0000313" key="2">
    <source>
        <dbReference type="EMBL" id="EZA51191.1"/>
    </source>
</evidence>
<accession>A0A026W6E3</accession>
<dbReference type="Gene3D" id="3.40.1440.10">
    <property type="entry name" value="GIY-YIG endonuclease"/>
    <property type="match status" value="1"/>
</dbReference>
<dbReference type="SUPFAM" id="SSF82771">
    <property type="entry name" value="GIY-YIG endonuclease"/>
    <property type="match status" value="1"/>
</dbReference>
<evidence type="ECO:0000313" key="3">
    <source>
        <dbReference type="Proteomes" id="UP000053097"/>
    </source>
</evidence>
<protein>
    <recommendedName>
        <fullName evidence="1">GIY-YIG domain-containing protein</fullName>
    </recommendedName>
</protein>
<dbReference type="InterPro" id="IPR035901">
    <property type="entry name" value="GIY-YIG_endonuc_sf"/>
</dbReference>
<name>A0A026W6E3_OOCBI</name>
<dbReference type="OrthoDB" id="10057701at2759"/>
<dbReference type="PROSITE" id="PS50164">
    <property type="entry name" value="GIY_YIG"/>
    <property type="match status" value="1"/>
</dbReference>
<reference evidence="2 3" key="1">
    <citation type="journal article" date="2014" name="Curr. Biol.">
        <title>The genome of the clonal raider ant Cerapachys biroi.</title>
        <authorList>
            <person name="Oxley P.R."/>
            <person name="Ji L."/>
            <person name="Fetter-Pruneda I."/>
            <person name="McKenzie S.K."/>
            <person name="Li C."/>
            <person name="Hu H."/>
            <person name="Zhang G."/>
            <person name="Kronauer D.J."/>
        </authorList>
    </citation>
    <scope>NUCLEOTIDE SEQUENCE [LARGE SCALE GENOMIC DNA]</scope>
</reference>
<dbReference type="AlphaFoldDB" id="A0A026W6E3"/>
<sequence length="113" mass="13634">MNTDKTDVVYRIQCHDCDCCYVGQTKRHLSTRIKEHRMDIKKHVSDHSVVSKHRTNENHDFDWNNVQILHQDKHFKKREIAEMCFIKSHDSTINLQRDTEKLPCIYDIILKRK</sequence>
<feature type="domain" description="GIY-YIG" evidence="1">
    <location>
        <begin position="5"/>
        <end position="95"/>
    </location>
</feature>
<evidence type="ECO:0000259" key="1">
    <source>
        <dbReference type="PROSITE" id="PS50164"/>
    </source>
</evidence>
<organism evidence="2 3">
    <name type="scientific">Ooceraea biroi</name>
    <name type="common">Clonal raider ant</name>
    <name type="synonym">Cerapachys biroi</name>
    <dbReference type="NCBI Taxonomy" id="2015173"/>
    <lineage>
        <taxon>Eukaryota</taxon>
        <taxon>Metazoa</taxon>
        <taxon>Ecdysozoa</taxon>
        <taxon>Arthropoda</taxon>
        <taxon>Hexapoda</taxon>
        <taxon>Insecta</taxon>
        <taxon>Pterygota</taxon>
        <taxon>Neoptera</taxon>
        <taxon>Endopterygota</taxon>
        <taxon>Hymenoptera</taxon>
        <taxon>Apocrita</taxon>
        <taxon>Aculeata</taxon>
        <taxon>Formicoidea</taxon>
        <taxon>Formicidae</taxon>
        <taxon>Dorylinae</taxon>
        <taxon>Ooceraea</taxon>
    </lineage>
</organism>
<proteinExistence type="predicted"/>
<dbReference type="Pfam" id="PF01541">
    <property type="entry name" value="GIY-YIG"/>
    <property type="match status" value="1"/>
</dbReference>
<dbReference type="Proteomes" id="UP000053097">
    <property type="component" value="Unassembled WGS sequence"/>
</dbReference>
<gene>
    <name evidence="2" type="ORF">X777_10261</name>
</gene>
<dbReference type="CDD" id="cd10442">
    <property type="entry name" value="GIY-YIG_PLEs"/>
    <property type="match status" value="1"/>
</dbReference>
<dbReference type="InterPro" id="IPR000305">
    <property type="entry name" value="GIY-YIG_endonuc"/>
</dbReference>